<dbReference type="Gene3D" id="3.20.20.140">
    <property type="entry name" value="Metal-dependent hydrolases"/>
    <property type="match status" value="1"/>
</dbReference>
<feature type="binding site" evidence="1">
    <location>
        <position position="154"/>
    </location>
    <ligand>
        <name>a divalent metal cation</name>
        <dbReference type="ChEBI" id="CHEBI:60240"/>
        <label>2</label>
    </ligand>
</feature>
<dbReference type="InterPro" id="IPR001130">
    <property type="entry name" value="TatD-like"/>
</dbReference>
<dbReference type="AlphaFoldDB" id="A0A0G0DFF9"/>
<evidence type="ECO:0000313" key="2">
    <source>
        <dbReference type="EMBL" id="KKP87421.1"/>
    </source>
</evidence>
<feature type="binding site" evidence="1">
    <location>
        <position position="196"/>
    </location>
    <ligand>
        <name>a divalent metal cation</name>
        <dbReference type="ChEBI" id="CHEBI:60240"/>
        <label>2</label>
    </ligand>
</feature>
<comment type="caution">
    <text evidence="2">The sequence shown here is derived from an EMBL/GenBank/DDBJ whole genome shotgun (WGS) entry which is preliminary data.</text>
</comment>
<dbReference type="PATRIC" id="fig|1618752.3.peg.625"/>
<keyword evidence="1" id="KW-0479">Metal-binding</keyword>
<feature type="binding site" evidence="1">
    <location>
        <position position="117"/>
    </location>
    <ligand>
        <name>a divalent metal cation</name>
        <dbReference type="ChEBI" id="CHEBI:60240"/>
        <label>1</label>
    </ligand>
</feature>
<protein>
    <submittedName>
        <fullName evidence="2">Hydrolase, TatD family</fullName>
    </submittedName>
</protein>
<reference evidence="2 3" key="1">
    <citation type="journal article" date="2015" name="Nature">
        <title>rRNA introns, odd ribosomes, and small enigmatic genomes across a large radiation of phyla.</title>
        <authorList>
            <person name="Brown C.T."/>
            <person name="Hug L.A."/>
            <person name="Thomas B.C."/>
            <person name="Sharon I."/>
            <person name="Castelle C.J."/>
            <person name="Singh A."/>
            <person name="Wilkins M.J."/>
            <person name="Williams K.H."/>
            <person name="Banfield J.F."/>
        </authorList>
    </citation>
    <scope>NUCLEOTIDE SEQUENCE [LARGE SCALE GENOMIC DNA]</scope>
</reference>
<dbReference type="PIRSF" id="PIRSF005902">
    <property type="entry name" value="DNase_TatD"/>
    <property type="match status" value="1"/>
</dbReference>
<dbReference type="InterPro" id="IPR032466">
    <property type="entry name" value="Metal_Hydrolase"/>
</dbReference>
<dbReference type="SUPFAM" id="SSF51556">
    <property type="entry name" value="Metallo-dependent hydrolases"/>
    <property type="match status" value="1"/>
</dbReference>
<accession>A0A0G0DFF9</accession>
<gene>
    <name evidence="2" type="ORF">UR91_C0049G0006</name>
</gene>
<keyword evidence="2" id="KW-0378">Hydrolase</keyword>
<dbReference type="Pfam" id="PF01026">
    <property type="entry name" value="TatD_DNase"/>
    <property type="match status" value="1"/>
</dbReference>
<dbReference type="PANTHER" id="PTHR46124">
    <property type="entry name" value="D-AMINOACYL-TRNA DEACYLASE"/>
    <property type="match status" value="1"/>
</dbReference>
<dbReference type="EMBL" id="LBQZ01000049">
    <property type="protein sequence ID" value="KKP87421.1"/>
    <property type="molecule type" value="Genomic_DNA"/>
</dbReference>
<sequence>MIPKYIDIHSHVNFKAFDVDRDEVIRRALESGTWMINVGTQIDTSKSAVELAEKYEEGVYAIIGLHPIHTHASYHDEDELGKGNKEFSSRGEIFNKEVYRKLLEDKKAGGKIVGIGECGLDYYRCTPESISKQKEAFKSQIELAKEFNLPLMLHVRNSEKKSTPPDRALLNEGNFNAYADTLEILKQHPGVRGNMHFFAGDLQVAKSFLDLGFTLSFTGVITFTHDYDEIIRNTPLDMIMSETDSPYVAPVPHRGKRNEPFYVKEVVKKIAEIKNLTESEVAKAIITNAKRVFTF</sequence>
<dbReference type="PANTHER" id="PTHR46124:SF2">
    <property type="entry name" value="D-AMINOACYL-TRNA DEACYLASE"/>
    <property type="match status" value="1"/>
</dbReference>
<evidence type="ECO:0000313" key="3">
    <source>
        <dbReference type="Proteomes" id="UP000034798"/>
    </source>
</evidence>
<dbReference type="GO" id="GO:0016788">
    <property type="term" value="F:hydrolase activity, acting on ester bonds"/>
    <property type="evidence" value="ECO:0007669"/>
    <property type="project" value="InterPro"/>
</dbReference>
<name>A0A0G0DFF9_9BACT</name>
<proteinExistence type="predicted"/>
<feature type="binding site" evidence="1">
    <location>
        <position position="244"/>
    </location>
    <ligand>
        <name>a divalent metal cation</name>
        <dbReference type="ChEBI" id="CHEBI:60240"/>
        <label>1</label>
    </ligand>
</feature>
<dbReference type="CDD" id="cd01310">
    <property type="entry name" value="TatD_DNAse"/>
    <property type="match status" value="1"/>
</dbReference>
<dbReference type="GO" id="GO:0046872">
    <property type="term" value="F:metal ion binding"/>
    <property type="evidence" value="ECO:0007669"/>
    <property type="project" value="UniProtKB-KW"/>
</dbReference>
<dbReference type="Proteomes" id="UP000034798">
    <property type="component" value="Unassembled WGS sequence"/>
</dbReference>
<feature type="binding site" evidence="1">
    <location>
        <position position="9"/>
    </location>
    <ligand>
        <name>a divalent metal cation</name>
        <dbReference type="ChEBI" id="CHEBI:60240"/>
        <label>1</label>
    </ligand>
</feature>
<feature type="binding site" evidence="1">
    <location>
        <position position="11"/>
    </location>
    <ligand>
        <name>a divalent metal cation</name>
        <dbReference type="ChEBI" id="CHEBI:60240"/>
        <label>1</label>
    </ligand>
</feature>
<organism evidence="2 3">
    <name type="scientific">Candidatus Nomurabacteria bacterium GW2011_GWC2_35_8</name>
    <dbReference type="NCBI Taxonomy" id="1618752"/>
    <lineage>
        <taxon>Bacteria</taxon>
        <taxon>Candidatus Nomuraibacteriota</taxon>
    </lineage>
</organism>
<evidence type="ECO:0000256" key="1">
    <source>
        <dbReference type="PIRSR" id="PIRSR005902-1"/>
    </source>
</evidence>